<gene>
    <name evidence="1" type="ORF">SOCEGT47_043490</name>
</gene>
<dbReference type="Gene3D" id="2.60.120.200">
    <property type="match status" value="1"/>
</dbReference>
<dbReference type="Proteomes" id="UP000295781">
    <property type="component" value="Chromosome"/>
</dbReference>
<sequence length="215" mass="22786">MLVARYTFEEGADTVAHDVSGNGHDAALKGSAGWTTMGRAGGALSLQGADPYLELPGGLVDGLDDLTIATWVNLSSLDEWSRIFDFGFTNGFMYLTPAEGTPEADTTGPLRFSVYNFDMSETTVRTAEALPINVWKHVAVTISSGTYTVWIDGAAVASTTPEPPNDVTPAKIGSSVNNYIGKSQFADPPLIGSVDDFRIYNYALPAEEIAALAAP</sequence>
<evidence type="ECO:0000313" key="2">
    <source>
        <dbReference type="Proteomes" id="UP000295781"/>
    </source>
</evidence>
<proteinExistence type="predicted"/>
<dbReference type="Pfam" id="PF13385">
    <property type="entry name" value="Laminin_G_3"/>
    <property type="match status" value="1"/>
</dbReference>
<accession>A0A4P2Q3F7</accession>
<dbReference type="SUPFAM" id="SSF49899">
    <property type="entry name" value="Concanavalin A-like lectins/glucanases"/>
    <property type="match status" value="1"/>
</dbReference>
<evidence type="ECO:0000313" key="1">
    <source>
        <dbReference type="EMBL" id="AUX23819.1"/>
    </source>
</evidence>
<reference evidence="1 2" key="1">
    <citation type="submission" date="2015-09" db="EMBL/GenBank/DDBJ databases">
        <title>Sorangium comparison.</title>
        <authorList>
            <person name="Zaburannyi N."/>
            <person name="Bunk B."/>
            <person name="Overmann J."/>
            <person name="Mueller R."/>
        </authorList>
    </citation>
    <scope>NUCLEOTIDE SEQUENCE [LARGE SCALE GENOMIC DNA]</scope>
    <source>
        <strain evidence="1 2">So ceGT47</strain>
    </source>
</reference>
<name>A0A4P2Q3F7_SORCE</name>
<organism evidence="1 2">
    <name type="scientific">Sorangium cellulosum</name>
    <name type="common">Polyangium cellulosum</name>
    <dbReference type="NCBI Taxonomy" id="56"/>
    <lineage>
        <taxon>Bacteria</taxon>
        <taxon>Pseudomonadati</taxon>
        <taxon>Myxococcota</taxon>
        <taxon>Polyangia</taxon>
        <taxon>Polyangiales</taxon>
        <taxon>Polyangiaceae</taxon>
        <taxon>Sorangium</taxon>
    </lineage>
</organism>
<dbReference type="EMBL" id="CP012670">
    <property type="protein sequence ID" value="AUX23819.1"/>
    <property type="molecule type" value="Genomic_DNA"/>
</dbReference>
<protein>
    <recommendedName>
        <fullName evidence="3">LamG-like jellyroll fold domain-containing protein</fullName>
    </recommendedName>
</protein>
<evidence type="ECO:0008006" key="3">
    <source>
        <dbReference type="Google" id="ProtNLM"/>
    </source>
</evidence>
<dbReference type="InterPro" id="IPR013320">
    <property type="entry name" value="ConA-like_dom_sf"/>
</dbReference>
<dbReference type="AlphaFoldDB" id="A0A4P2Q3F7"/>